<dbReference type="Gene3D" id="3.40.50.1390">
    <property type="entry name" value="Resolvase, N-terminal catalytic domain"/>
    <property type="match status" value="1"/>
</dbReference>
<name>A0ABT2RS89_9FIRM</name>
<dbReference type="SUPFAM" id="SSF53041">
    <property type="entry name" value="Resolvase-like"/>
    <property type="match status" value="1"/>
</dbReference>
<dbReference type="Proteomes" id="UP001652431">
    <property type="component" value="Unassembled WGS sequence"/>
</dbReference>
<accession>A0ABT2RS89</accession>
<sequence>MYCRLSQDDGREGESNSIVNQKEYLFKYAKEHGFPNPTYYVDDGYTGTNFAGVR</sequence>
<comment type="caution">
    <text evidence="1">The sequence shown here is derived from an EMBL/GenBank/DDBJ whole genome shotgun (WGS) entry which is preliminary data.</text>
</comment>
<dbReference type="EMBL" id="JAOQJU010000043">
    <property type="protein sequence ID" value="MCU6688275.1"/>
    <property type="molecule type" value="Genomic_DNA"/>
</dbReference>
<evidence type="ECO:0000313" key="2">
    <source>
        <dbReference type="Proteomes" id="UP001652431"/>
    </source>
</evidence>
<evidence type="ECO:0000313" key="1">
    <source>
        <dbReference type="EMBL" id="MCU6688275.1"/>
    </source>
</evidence>
<proteinExistence type="predicted"/>
<dbReference type="InterPro" id="IPR036162">
    <property type="entry name" value="Resolvase-like_N_sf"/>
</dbReference>
<keyword evidence="2" id="KW-1185">Reference proteome</keyword>
<protein>
    <submittedName>
        <fullName evidence="1">Recombinase</fullName>
    </submittedName>
</protein>
<gene>
    <name evidence="1" type="ORF">OCV99_17410</name>
</gene>
<dbReference type="RefSeq" id="WP_262576010.1">
    <property type="nucleotide sequence ID" value="NZ_JAOQJU010000043.1"/>
</dbReference>
<reference evidence="1 2" key="1">
    <citation type="journal article" date="2021" name="ISME Commun">
        <title>Automated analysis of genomic sequences facilitates high-throughput and comprehensive description of bacteria.</title>
        <authorList>
            <person name="Hitch T.C.A."/>
        </authorList>
    </citation>
    <scope>NUCLEOTIDE SEQUENCE [LARGE SCALE GENOMIC DNA]</scope>
    <source>
        <strain evidence="1 2">Sanger_03</strain>
    </source>
</reference>
<organism evidence="1 2">
    <name type="scientific">Dorea acetigenes</name>
    <dbReference type="NCBI Taxonomy" id="2981787"/>
    <lineage>
        <taxon>Bacteria</taxon>
        <taxon>Bacillati</taxon>
        <taxon>Bacillota</taxon>
        <taxon>Clostridia</taxon>
        <taxon>Lachnospirales</taxon>
        <taxon>Lachnospiraceae</taxon>
        <taxon>Dorea</taxon>
    </lineage>
</organism>